<dbReference type="GO" id="GO:0070043">
    <property type="term" value="F:rRNA (guanine-N7-)-methyltransferase activity"/>
    <property type="evidence" value="ECO:0007669"/>
    <property type="project" value="TreeGrafter"/>
</dbReference>
<keyword evidence="6" id="KW-1185">Reference proteome</keyword>
<dbReference type="HOGENOM" id="CLU_032119_3_0_10"/>
<dbReference type="InterPro" id="IPR004114">
    <property type="entry name" value="THUMP_dom"/>
</dbReference>
<dbReference type="SMART" id="SM00981">
    <property type="entry name" value="THUMP"/>
    <property type="match status" value="1"/>
</dbReference>
<evidence type="ECO:0000259" key="4">
    <source>
        <dbReference type="PROSITE" id="PS51165"/>
    </source>
</evidence>
<evidence type="ECO:0000256" key="3">
    <source>
        <dbReference type="PROSITE-ProRule" id="PRU00529"/>
    </source>
</evidence>
<dbReference type="STRING" id="929556.Solca_3943"/>
<dbReference type="AlphaFoldDB" id="H8KM16"/>
<dbReference type="EMBL" id="CP003349">
    <property type="protein sequence ID" value="AFD08938.1"/>
    <property type="molecule type" value="Genomic_DNA"/>
</dbReference>
<accession>H8KM16</accession>
<name>H8KM16_SOLCM</name>
<dbReference type="CDD" id="cd02440">
    <property type="entry name" value="AdoMet_MTases"/>
    <property type="match status" value="1"/>
</dbReference>
<keyword evidence="3" id="KW-0694">RNA-binding</keyword>
<dbReference type="PANTHER" id="PTHR47313">
    <property type="entry name" value="RIBOSOMAL RNA LARGE SUBUNIT METHYLTRANSFERASE K/L"/>
    <property type="match status" value="1"/>
</dbReference>
<dbReference type="KEGG" id="scn:Solca_3943"/>
<reference evidence="5" key="1">
    <citation type="submission" date="2012-02" db="EMBL/GenBank/DDBJ databases">
        <title>The complete genome of Solitalea canadensis DSM 3403.</title>
        <authorList>
            <consortium name="US DOE Joint Genome Institute (JGI-PGF)"/>
            <person name="Lucas S."/>
            <person name="Copeland A."/>
            <person name="Lapidus A."/>
            <person name="Glavina del Rio T."/>
            <person name="Dalin E."/>
            <person name="Tice H."/>
            <person name="Bruce D."/>
            <person name="Goodwin L."/>
            <person name="Pitluck S."/>
            <person name="Peters L."/>
            <person name="Ovchinnikova G."/>
            <person name="Lu M."/>
            <person name="Kyrpides N."/>
            <person name="Mavromatis K."/>
            <person name="Ivanova N."/>
            <person name="Brettin T."/>
            <person name="Detter J.C."/>
            <person name="Han C."/>
            <person name="Larimer F."/>
            <person name="Land M."/>
            <person name="Hauser L."/>
            <person name="Markowitz V."/>
            <person name="Cheng J.-F."/>
            <person name="Hugenholtz P."/>
            <person name="Woyke T."/>
            <person name="Wu D."/>
            <person name="Spring S."/>
            <person name="Schroeder M."/>
            <person name="Kopitz M."/>
            <person name="Brambilla E."/>
            <person name="Klenk H.-P."/>
            <person name="Eisen J.A."/>
        </authorList>
    </citation>
    <scope>NUCLEOTIDE SEQUENCE</scope>
    <source>
        <strain evidence="5">DSM 3403</strain>
    </source>
</reference>
<evidence type="ECO:0000313" key="5">
    <source>
        <dbReference type="EMBL" id="AFD08938.1"/>
    </source>
</evidence>
<dbReference type="Pfam" id="PF22020">
    <property type="entry name" value="RlmL_1st"/>
    <property type="match status" value="1"/>
</dbReference>
<organism evidence="5 6">
    <name type="scientific">Solitalea canadensis (strain ATCC 29591 / DSM 3403 / JCM 21819 / LMG 8368 / NBRC 15130 / NCIMB 12057 / USAM 9D)</name>
    <name type="common">Flexibacter canadensis</name>
    <dbReference type="NCBI Taxonomy" id="929556"/>
    <lineage>
        <taxon>Bacteria</taxon>
        <taxon>Pseudomonadati</taxon>
        <taxon>Bacteroidota</taxon>
        <taxon>Sphingobacteriia</taxon>
        <taxon>Sphingobacteriales</taxon>
        <taxon>Sphingobacteriaceae</taxon>
        <taxon>Solitalea</taxon>
    </lineage>
</organism>
<dbReference type="PROSITE" id="PS51165">
    <property type="entry name" value="THUMP"/>
    <property type="match status" value="1"/>
</dbReference>
<dbReference type="Proteomes" id="UP000007590">
    <property type="component" value="Chromosome"/>
</dbReference>
<dbReference type="eggNOG" id="COG0116">
    <property type="taxonomic scope" value="Bacteria"/>
</dbReference>
<dbReference type="Pfam" id="PF01170">
    <property type="entry name" value="UPF0020"/>
    <property type="match status" value="1"/>
</dbReference>
<sequence>MSVFNTPEKIIVTCPKYISTYLKREMLYLGFEITDQGQTYIETVGTLTDCMKLNLNLRTGNNVLYQLKAFKAMNPDQLYDQLVGMPWEKWIDEAGYLSITCNVSNPFIDNTMFANVRVKDAIVDRLMQKRGRRPDSGPKRDKAVVHLHWKEDRAAIYIDTSGETLSKHGYRKHPGLAPMQENLAAAVIMATGWNGDGNFVNPMCGSGTLAIEAALFALKRSVGLFRDNFGFMHIKDFDEAIYVAERRKARELAQKRINGRIIATDIEPIAIDLARKNAVTAGVDQYIDFQVCDFRETEVPEGDGVVIFNPEYGERLGDFDELVDIYKAIGDFMKKDCQGYKGYIFTGSPNLAKKVGLKATKKIEFYNSKLECRLLEYELYGGSRRTEDERPQKG</sequence>
<keyword evidence="1 5" id="KW-0489">Methyltransferase</keyword>
<dbReference type="GO" id="GO:0003723">
    <property type="term" value="F:RNA binding"/>
    <property type="evidence" value="ECO:0007669"/>
    <property type="project" value="UniProtKB-UniRule"/>
</dbReference>
<dbReference type="Gene3D" id="3.40.50.150">
    <property type="entry name" value="Vaccinia Virus protein VP39"/>
    <property type="match status" value="1"/>
</dbReference>
<proteinExistence type="predicted"/>
<feature type="domain" description="THUMP" evidence="4">
    <location>
        <begin position="49"/>
        <end position="160"/>
    </location>
</feature>
<protein>
    <submittedName>
        <fullName evidence="5">Putative N6-adenine-specific DNA methylase</fullName>
    </submittedName>
</protein>
<dbReference type="PANTHER" id="PTHR47313:SF1">
    <property type="entry name" value="RIBOSOMAL RNA LARGE SUBUNIT METHYLTRANSFERASE K_L"/>
    <property type="match status" value="1"/>
</dbReference>
<dbReference type="CDD" id="cd11715">
    <property type="entry name" value="THUMP_AdoMetMT"/>
    <property type="match status" value="1"/>
</dbReference>
<dbReference type="Gene3D" id="3.30.2130.30">
    <property type="match status" value="1"/>
</dbReference>
<evidence type="ECO:0000313" key="6">
    <source>
        <dbReference type="Proteomes" id="UP000007590"/>
    </source>
</evidence>
<dbReference type="OrthoDB" id="9809404at2"/>
<dbReference type="RefSeq" id="WP_014682161.1">
    <property type="nucleotide sequence ID" value="NC_017770.1"/>
</dbReference>
<dbReference type="Pfam" id="PF02926">
    <property type="entry name" value="THUMP"/>
    <property type="match status" value="1"/>
</dbReference>
<evidence type="ECO:0000256" key="1">
    <source>
        <dbReference type="ARBA" id="ARBA00022603"/>
    </source>
</evidence>
<evidence type="ECO:0000256" key="2">
    <source>
        <dbReference type="ARBA" id="ARBA00022679"/>
    </source>
</evidence>
<keyword evidence="2" id="KW-0808">Transferase</keyword>
<dbReference type="SUPFAM" id="SSF53335">
    <property type="entry name" value="S-adenosyl-L-methionine-dependent methyltransferases"/>
    <property type="match status" value="1"/>
</dbReference>
<dbReference type="InterPro" id="IPR000241">
    <property type="entry name" value="RlmKL-like_Mtase"/>
</dbReference>
<gene>
    <name evidence="5" type="ordered locus">Solca_3943</name>
</gene>
<dbReference type="InterPro" id="IPR029063">
    <property type="entry name" value="SAM-dependent_MTases_sf"/>
</dbReference>
<dbReference type="GO" id="GO:0008990">
    <property type="term" value="F:rRNA (guanine-N2-)-methyltransferase activity"/>
    <property type="evidence" value="ECO:0007669"/>
    <property type="project" value="TreeGrafter"/>
</dbReference>
<dbReference type="InterPro" id="IPR054170">
    <property type="entry name" value="RlmL_1st"/>
</dbReference>